<evidence type="ECO:0000313" key="2">
    <source>
        <dbReference type="Proteomes" id="UP000321901"/>
    </source>
</evidence>
<comment type="caution">
    <text evidence="1">The sequence shown here is derived from an EMBL/GenBank/DDBJ whole genome shotgun (WGS) entry which is preliminary data.</text>
</comment>
<dbReference type="EMBL" id="BJYL01000027">
    <property type="protein sequence ID" value="GEN83799.1"/>
    <property type="molecule type" value="Genomic_DNA"/>
</dbReference>
<dbReference type="Proteomes" id="UP000321901">
    <property type="component" value="Unassembled WGS sequence"/>
</dbReference>
<name>A0A511Z8M4_9BACL</name>
<organism evidence="1 2">
    <name type="scientific">Sporosarcina luteola</name>
    <dbReference type="NCBI Taxonomy" id="582850"/>
    <lineage>
        <taxon>Bacteria</taxon>
        <taxon>Bacillati</taxon>
        <taxon>Bacillota</taxon>
        <taxon>Bacilli</taxon>
        <taxon>Bacillales</taxon>
        <taxon>Caryophanaceae</taxon>
        <taxon>Sporosarcina</taxon>
    </lineage>
</organism>
<proteinExistence type="predicted"/>
<keyword evidence="2" id="KW-1185">Reference proteome</keyword>
<dbReference type="RefSeq" id="WP_147058062.1">
    <property type="nucleotide sequence ID" value="NZ_BJYL01000027.1"/>
</dbReference>
<gene>
    <name evidence="1" type="ORF">SLU01_21110</name>
</gene>
<sequence length="209" mass="23768">MTTTQTMSIHRALSELKTLNDRIPKAIQEADFIATDRKSAQKINGLSIEDYEKMIQAGFDKAVSLIERRNRLKDAIVQSNAITEVVVAGETMTVAKAIERKSSIANEEKLLSMMVGKRRMAINKLTMENESLPSRLEDYLTAILGNKEHAKKEEVELHTKSFMDRNEYILIDPLKLDKRIEEWDERISNFKAEVDAVLSESNAITKITI</sequence>
<dbReference type="OrthoDB" id="2086746at2"/>
<reference evidence="1 2" key="1">
    <citation type="submission" date="2019-07" db="EMBL/GenBank/DDBJ databases">
        <title>Whole genome shotgun sequence of Sporosarcina luteola NBRC 105378.</title>
        <authorList>
            <person name="Hosoyama A."/>
            <person name="Uohara A."/>
            <person name="Ohji S."/>
            <person name="Ichikawa N."/>
        </authorList>
    </citation>
    <scope>NUCLEOTIDE SEQUENCE [LARGE SCALE GENOMIC DNA]</scope>
    <source>
        <strain evidence="1 2">NBRC 105378</strain>
    </source>
</reference>
<accession>A0A511Z8M4</accession>
<dbReference type="AlphaFoldDB" id="A0A511Z8M4"/>
<protein>
    <submittedName>
        <fullName evidence="1">Uncharacterized protein</fullName>
    </submittedName>
</protein>
<evidence type="ECO:0000313" key="1">
    <source>
        <dbReference type="EMBL" id="GEN83799.1"/>
    </source>
</evidence>